<dbReference type="InterPro" id="IPR045888">
    <property type="entry name" value="Erv"/>
</dbReference>
<evidence type="ECO:0000256" key="5">
    <source>
        <dbReference type="ARBA" id="ARBA00023136"/>
    </source>
</evidence>
<keyword evidence="4 6" id="KW-1133">Transmembrane helix</keyword>
<dbReference type="InterPro" id="IPR012936">
    <property type="entry name" value="Erv_C"/>
</dbReference>
<comment type="caution">
    <text evidence="9">The sequence shown here is derived from an EMBL/GenBank/DDBJ whole genome shotgun (WGS) entry which is preliminary data.</text>
</comment>
<gene>
    <name evidence="9" type="ORF">BCR42DRAFT_375932</name>
</gene>
<dbReference type="GO" id="GO:0000139">
    <property type="term" value="C:Golgi membrane"/>
    <property type="evidence" value="ECO:0007669"/>
    <property type="project" value="TreeGrafter"/>
</dbReference>
<evidence type="ECO:0000256" key="6">
    <source>
        <dbReference type="SAM" id="Phobius"/>
    </source>
</evidence>
<dbReference type="GO" id="GO:0006888">
    <property type="term" value="P:endoplasmic reticulum to Golgi vesicle-mediated transport"/>
    <property type="evidence" value="ECO:0007669"/>
    <property type="project" value="TreeGrafter"/>
</dbReference>
<comment type="similarity">
    <text evidence="2">Belongs to the ERGIC family.</text>
</comment>
<dbReference type="Proteomes" id="UP000193560">
    <property type="component" value="Unassembled WGS sequence"/>
</dbReference>
<name>A0A1X2IGM3_9FUNG</name>
<dbReference type="OrthoDB" id="270930at2759"/>
<dbReference type="STRING" id="90262.A0A1X2IGM3"/>
<sequence>MTRKGSVFSSFRQFDAYAKTLDDFRVKTTTGASVTIISTLLIGYLIISELIAFSRPAWSSSLVVDKGRKEKLTINFNITFPHMPCHMLSLDLMDNSGEHLSGLTHNIYKVRLDTTGQIIDTDKEYQLGDKTHVLQQALQSSDNECGSCYGAASLRDDGCCPTCGDVREAYVKMGWGLGELDKFEQCVREDWKELFEHHSNEGCNLNGQLSVNKIRGNFHIAPGQAFTSGHMHVHDMQTFMSGAPDGHQFDLSHQIHYLKFGAETPQINEDFESFLAIANPLGGTQRTTDQVQTSFQYFLKIVSTEVIPLTGHVFYTSQYSVTAEDHTLSPYSGGLPGVFFMIDISPMQIIYRQNQRSFINLITGILGIAGGIFTVGGLIDGIMYKAEREFRRKVELGKAL</sequence>
<protein>
    <submittedName>
        <fullName evidence="9">Endoplasmic reticulum vesicle transporter-domain-containing protein</fullName>
    </submittedName>
</protein>
<dbReference type="Pfam" id="PF07970">
    <property type="entry name" value="COPIIcoated_ERV"/>
    <property type="match status" value="1"/>
</dbReference>
<evidence type="ECO:0000256" key="4">
    <source>
        <dbReference type="ARBA" id="ARBA00022989"/>
    </source>
</evidence>
<dbReference type="GO" id="GO:0006890">
    <property type="term" value="P:retrograde vesicle-mediated transport, Golgi to endoplasmic reticulum"/>
    <property type="evidence" value="ECO:0007669"/>
    <property type="project" value="TreeGrafter"/>
</dbReference>
<dbReference type="AlphaFoldDB" id="A0A1X2IGM3"/>
<keyword evidence="10" id="KW-1185">Reference proteome</keyword>
<keyword evidence="3 6" id="KW-0812">Transmembrane</keyword>
<organism evidence="9 10">
    <name type="scientific">Absidia repens</name>
    <dbReference type="NCBI Taxonomy" id="90262"/>
    <lineage>
        <taxon>Eukaryota</taxon>
        <taxon>Fungi</taxon>
        <taxon>Fungi incertae sedis</taxon>
        <taxon>Mucoromycota</taxon>
        <taxon>Mucoromycotina</taxon>
        <taxon>Mucoromycetes</taxon>
        <taxon>Mucorales</taxon>
        <taxon>Cunninghamellaceae</taxon>
        <taxon>Absidia</taxon>
    </lineage>
</organism>
<keyword evidence="5 6" id="KW-0472">Membrane</keyword>
<comment type="subcellular location">
    <subcellularLocation>
        <location evidence="1">Membrane</location>
        <topology evidence="1">Multi-pass membrane protein</topology>
    </subcellularLocation>
</comment>
<dbReference type="GO" id="GO:0030134">
    <property type="term" value="C:COPII-coated ER to Golgi transport vesicle"/>
    <property type="evidence" value="ECO:0007669"/>
    <property type="project" value="TreeGrafter"/>
</dbReference>
<dbReference type="EMBL" id="MCGE01000012">
    <property type="protein sequence ID" value="ORZ15951.1"/>
    <property type="molecule type" value="Genomic_DNA"/>
</dbReference>
<feature type="domain" description="Endoplasmic reticulum vesicle transporter C-terminal" evidence="7">
    <location>
        <begin position="148"/>
        <end position="380"/>
    </location>
</feature>
<evidence type="ECO:0000259" key="8">
    <source>
        <dbReference type="Pfam" id="PF13850"/>
    </source>
</evidence>
<proteinExistence type="inferred from homology"/>
<feature type="transmembrane region" description="Helical" evidence="6">
    <location>
        <begin position="358"/>
        <end position="383"/>
    </location>
</feature>
<evidence type="ECO:0000313" key="10">
    <source>
        <dbReference type="Proteomes" id="UP000193560"/>
    </source>
</evidence>
<accession>A0A1X2IGM3</accession>
<dbReference type="InterPro" id="IPR039542">
    <property type="entry name" value="Erv_N"/>
</dbReference>
<evidence type="ECO:0000256" key="1">
    <source>
        <dbReference type="ARBA" id="ARBA00004141"/>
    </source>
</evidence>
<evidence type="ECO:0000256" key="3">
    <source>
        <dbReference type="ARBA" id="ARBA00022692"/>
    </source>
</evidence>
<dbReference type="PANTHER" id="PTHR10984:SF25">
    <property type="entry name" value="ENDOPLASMIC RETICULUM-GOLGI INTERMEDIATE COMPARTMENT PROTEIN 3"/>
    <property type="match status" value="1"/>
</dbReference>
<reference evidence="9 10" key="1">
    <citation type="submission" date="2016-07" db="EMBL/GenBank/DDBJ databases">
        <title>Pervasive Adenine N6-methylation of Active Genes in Fungi.</title>
        <authorList>
            <consortium name="DOE Joint Genome Institute"/>
            <person name="Mondo S.J."/>
            <person name="Dannebaum R.O."/>
            <person name="Kuo R.C."/>
            <person name="Labutti K."/>
            <person name="Haridas S."/>
            <person name="Kuo A."/>
            <person name="Salamov A."/>
            <person name="Ahrendt S.R."/>
            <person name="Lipzen A."/>
            <person name="Sullivan W."/>
            <person name="Andreopoulos W.B."/>
            <person name="Clum A."/>
            <person name="Lindquist E."/>
            <person name="Daum C."/>
            <person name="Ramamoorthy G.K."/>
            <person name="Gryganskyi A."/>
            <person name="Culley D."/>
            <person name="Magnuson J.K."/>
            <person name="James T.Y."/>
            <person name="O'Malley M.A."/>
            <person name="Stajich J.E."/>
            <person name="Spatafora J.W."/>
            <person name="Visel A."/>
            <person name="Grigoriev I.V."/>
        </authorList>
    </citation>
    <scope>NUCLEOTIDE SEQUENCE [LARGE SCALE GENOMIC DNA]</scope>
    <source>
        <strain evidence="9 10">NRRL 1336</strain>
    </source>
</reference>
<evidence type="ECO:0000259" key="7">
    <source>
        <dbReference type="Pfam" id="PF07970"/>
    </source>
</evidence>
<feature type="domain" description="Endoplasmic reticulum vesicle transporter N-terminal" evidence="8">
    <location>
        <begin position="11"/>
        <end position="99"/>
    </location>
</feature>
<evidence type="ECO:0000256" key="2">
    <source>
        <dbReference type="ARBA" id="ARBA00005648"/>
    </source>
</evidence>
<dbReference type="GO" id="GO:0005789">
    <property type="term" value="C:endoplasmic reticulum membrane"/>
    <property type="evidence" value="ECO:0007669"/>
    <property type="project" value="TreeGrafter"/>
</dbReference>
<dbReference type="PANTHER" id="PTHR10984">
    <property type="entry name" value="ENDOPLASMIC RETICULUM-GOLGI INTERMEDIATE COMPARTMENT PROTEIN"/>
    <property type="match status" value="1"/>
</dbReference>
<dbReference type="Pfam" id="PF13850">
    <property type="entry name" value="ERGIC_N"/>
    <property type="match status" value="1"/>
</dbReference>
<evidence type="ECO:0000313" key="9">
    <source>
        <dbReference type="EMBL" id="ORZ15951.1"/>
    </source>
</evidence>